<feature type="region of interest" description="Disordered" evidence="8">
    <location>
        <begin position="22"/>
        <end position="42"/>
    </location>
</feature>
<reference evidence="9 10" key="2">
    <citation type="submission" date="2013-02" db="EMBL/GenBank/DDBJ databases">
        <title>The Genome Sequence of Plasmodium falciparum FCH/4.</title>
        <authorList>
            <consortium name="The Broad Institute Genome Sequencing Platform"/>
            <consortium name="The Broad Institute Genome Sequencing Center for Infectious Disease"/>
            <person name="Neafsey D."/>
            <person name="Cheeseman I."/>
            <person name="Volkman S."/>
            <person name="Adams J."/>
            <person name="Walker B."/>
            <person name="Young S.K."/>
            <person name="Zeng Q."/>
            <person name="Gargeya S."/>
            <person name="Fitzgerald M."/>
            <person name="Haas B."/>
            <person name="Abouelleil A."/>
            <person name="Alvarado L."/>
            <person name="Arachchi H.M."/>
            <person name="Berlin A.M."/>
            <person name="Chapman S.B."/>
            <person name="Dewar J."/>
            <person name="Goldberg J."/>
            <person name="Griggs A."/>
            <person name="Gujja S."/>
            <person name="Hansen M."/>
            <person name="Howarth C."/>
            <person name="Imamovic A."/>
            <person name="Larimer J."/>
            <person name="McCowan C."/>
            <person name="Murphy C."/>
            <person name="Neiman D."/>
            <person name="Pearson M."/>
            <person name="Priest M."/>
            <person name="Roberts A."/>
            <person name="Saif S."/>
            <person name="Shea T."/>
            <person name="Sisk P."/>
            <person name="Sykes S."/>
            <person name="Wortman J."/>
            <person name="Nusbaum C."/>
            <person name="Birren B."/>
        </authorList>
    </citation>
    <scope>NUCLEOTIDE SEQUENCE [LARGE SCALE GENOMIC DNA]</scope>
    <source>
        <strain evidence="9 10">FCH/4</strain>
    </source>
</reference>
<comment type="domain">
    <text evidence="7">The GPI-anchor is essential for cell membrane localization and for sporozoite formation inside the oocyst.</text>
</comment>
<keyword evidence="7" id="KW-0336">GPI-anchor</keyword>
<feature type="compositionally biased region" description="Low complexity" evidence="8">
    <location>
        <begin position="460"/>
        <end position="478"/>
    </location>
</feature>
<dbReference type="PRINTS" id="PR01303">
    <property type="entry name" value="CRCMSPRZOITE"/>
</dbReference>
<proteinExistence type="inferred from homology"/>
<evidence type="ECO:0000256" key="1">
    <source>
        <dbReference type="ARBA" id="ARBA00004370"/>
    </source>
</evidence>
<feature type="compositionally biased region" description="Low complexity" evidence="8">
    <location>
        <begin position="24"/>
        <end position="35"/>
    </location>
</feature>
<feature type="region of interest" description="Disordered" evidence="8">
    <location>
        <begin position="160"/>
        <end position="190"/>
    </location>
</feature>
<evidence type="ECO:0000256" key="8">
    <source>
        <dbReference type="SAM" id="MobiDB-lite"/>
    </source>
</evidence>
<keyword evidence="3" id="KW-0677">Repeat</keyword>
<evidence type="ECO:0000313" key="9">
    <source>
        <dbReference type="EMBL" id="ETW32448.1"/>
    </source>
</evidence>
<comment type="function">
    <molecule>Circumsporozoite protein C-terminus</molecule>
    <text evidence="7">In the vertebrate host, binds to highly sulfated heparan sulfate proteoglycans (HSPGs) on the surface of host hepatocytes and is required for sporozoite invasion of the host hepatocytes.</text>
</comment>
<evidence type="ECO:0000256" key="2">
    <source>
        <dbReference type="ARBA" id="ARBA00022729"/>
    </source>
</evidence>
<keyword evidence="7" id="KW-1003">Cell membrane</keyword>
<dbReference type="GO" id="GO:0098552">
    <property type="term" value="C:side of membrane"/>
    <property type="evidence" value="ECO:0007669"/>
    <property type="project" value="UniProtKB-KW"/>
</dbReference>
<feature type="compositionally biased region" description="Basic and acidic residues" evidence="8">
    <location>
        <begin position="173"/>
        <end position="190"/>
    </location>
</feature>
<gene>
    <name evidence="9" type="ORF">PFFCH_00115</name>
</gene>
<dbReference type="GO" id="GO:0009986">
    <property type="term" value="C:cell surface"/>
    <property type="evidence" value="ECO:0007669"/>
    <property type="project" value="UniProtKB-UniRule"/>
</dbReference>
<name>A0A024VVW8_PLAFA</name>
<dbReference type="OrthoDB" id="377603at2759"/>
<comment type="function">
    <text evidence="7">Essential sporozoite protein. In the mosquito vector, required for sporozoite development in the oocyst, migration through the vector hemolymph and entry into the vector salivary glands. In the vertebrate host, required for sporozoite migration through the host dermis and infection of host hepatocytes. Binds to highly sulfated heparan sulfate proteoglycans (HSPGs) on the surface of host hepatocytes.</text>
</comment>
<evidence type="ECO:0000256" key="6">
    <source>
        <dbReference type="ARBA" id="ARBA00023180"/>
    </source>
</evidence>
<comment type="domain">
    <text evidence="7">The TSP type-1 (TSR) domain is required for sporozoite development and invasion. CSP has two conformational states, an adhesive conformation in which the TSP type-1 (TSR) domain is exposed and a nonadhesive conformation in which the TSR is masked by the N-terminus. TSR-exposed conformation occurs during sporozoite development in the oocyst in the mosquito vector and during host hepatocyte invasion. TSR-masked conformation occurs during sporozoite migration through the hemolymph to salivary glands in the mosquito vector and in the host dermis.</text>
</comment>
<dbReference type="GO" id="GO:0005886">
    <property type="term" value="C:plasma membrane"/>
    <property type="evidence" value="ECO:0007669"/>
    <property type="project" value="UniProtKB-SubCell"/>
</dbReference>
<evidence type="ECO:0000256" key="3">
    <source>
        <dbReference type="ARBA" id="ARBA00022737"/>
    </source>
</evidence>
<evidence type="ECO:0000256" key="4">
    <source>
        <dbReference type="ARBA" id="ARBA00023136"/>
    </source>
</evidence>
<comment type="subcellular location">
    <subcellularLocation>
        <location evidence="7">Cell membrane</location>
        <topology evidence="7">Lipid-anchor</topology>
        <topology evidence="7">GPI-anchor</topology>
    </subcellularLocation>
    <subcellularLocation>
        <location evidence="7">Cytoplasm</location>
    </subcellularLocation>
    <subcellularLocation>
        <location evidence="1">Membrane</location>
    </subcellularLocation>
    <text evidence="7">Localizes to the cytoplasm and the cell membrane in oocysts at day 6 post infection and then gradually distributes over the entire cell surface of the sporoblast and the budding sporozoites.</text>
</comment>
<comment type="similarity">
    <text evidence="7">Belongs to the plasmodium circumsporozoite protein family.</text>
</comment>
<keyword evidence="7" id="KW-0748">Sporozoite</keyword>
<evidence type="ECO:0000256" key="7">
    <source>
        <dbReference type="RuleBase" id="RU369056"/>
    </source>
</evidence>
<comment type="domain">
    <text evidence="7">The N-terminus is involved in the initial binding to heparan sulfate proteoglycans (HSPGs) on the surface of host hepatocytes. The N-terminus masks the TSP type-1 (TSR) domain which maintains the sporozoites in a migratory state, enabling them to complete their journey to the salivary gland in the mosquito vector and then to the host liver. The unmasking of the TSP type-1 (TSR) domain when the sporozoite interacts with the host hepatocyte also protects sporozoites from host antibodies.</text>
</comment>
<keyword evidence="6 7" id="KW-0325">Glycoprotein</keyword>
<feature type="region of interest" description="Disordered" evidence="8">
    <location>
        <begin position="260"/>
        <end position="289"/>
    </location>
</feature>
<keyword evidence="7" id="KW-0449">Lipoprotein</keyword>
<dbReference type="Proteomes" id="UP000030656">
    <property type="component" value="Unassembled WGS sequence"/>
</dbReference>
<sequence length="501" mass="59622">MCIYIFFYIVGNLLTKYKRKKKSSLNSSKSESDSSVPTELEDQVNYEIYRNENISNEDEEDIARDECNKLYDELYEERDKDDNYEDTYDNNNYGMKKITNRHILNLHLGEHVPMENKKHDSVKQVILFQNYYKDNIINEHSNNIRKDEYSFNSIYHPKEKEKEKEKVKKRRPKSMDFESKSYEDNKSENKEKKYTQEFYGVRGIFAWTYEDALILNTKPTRTQSSPHIIESNVKEEYEKKNYDDEIDLFYNCIKEEKKKREMEKEEKKQKEKQNIDLKNKNGNDILNDEDLLENTPHKEKHNYSCVTSNKSAYHEILENQKKEELNELKYYLDLLEEKKKENMEKINLRPILSVSSFLFVEALFQEYQCYGSSSNTRVLNELNYDNAGTNLYNELEMNYYGKQENWYSLKKNSRSLGENDDGNNNNGDNGREGKDEDKRDGNNEDNEKLRKPKHKKLKQPGDGNPDPNANPNVDPNANPNLVKYNFLFKARDKVIVCKLKF</sequence>
<dbReference type="EMBL" id="KI927796">
    <property type="protein sequence ID" value="ETW32448.1"/>
    <property type="molecule type" value="Genomic_DNA"/>
</dbReference>
<keyword evidence="5 7" id="KW-1015">Disulfide bond</keyword>
<dbReference type="AlphaFoldDB" id="A0A024VVW8"/>
<evidence type="ECO:0000256" key="5">
    <source>
        <dbReference type="ARBA" id="ARBA00023157"/>
    </source>
</evidence>
<feature type="compositionally biased region" description="Basic and acidic residues" evidence="8">
    <location>
        <begin position="260"/>
        <end position="281"/>
    </location>
</feature>
<keyword evidence="7" id="KW-0963">Cytoplasm</keyword>
<reference evidence="9 10" key="1">
    <citation type="submission" date="2013-02" db="EMBL/GenBank/DDBJ databases">
        <title>The Genome Annotation of Plasmodium falciparum FCH/4.</title>
        <authorList>
            <consortium name="The Broad Institute Genome Sequencing Platform"/>
            <consortium name="The Broad Institute Genome Sequencing Center for Infectious Disease"/>
            <person name="Neafsey D."/>
            <person name="Hoffman S."/>
            <person name="Volkman S."/>
            <person name="Rosenthal P."/>
            <person name="Walker B."/>
            <person name="Young S.K."/>
            <person name="Zeng Q."/>
            <person name="Gargeya S."/>
            <person name="Fitzgerald M."/>
            <person name="Haas B."/>
            <person name="Abouelleil A."/>
            <person name="Allen A.W."/>
            <person name="Alvarado L."/>
            <person name="Arachchi H.M."/>
            <person name="Berlin A.M."/>
            <person name="Chapman S.B."/>
            <person name="Gainer-Dewar J."/>
            <person name="Goldberg J."/>
            <person name="Griggs A."/>
            <person name="Gujja S."/>
            <person name="Hansen M."/>
            <person name="Howarth C."/>
            <person name="Imamovic A."/>
            <person name="Ireland A."/>
            <person name="Larimer J."/>
            <person name="McCowan C."/>
            <person name="Murphy C."/>
            <person name="Pearson M."/>
            <person name="Poon T.W."/>
            <person name="Priest M."/>
            <person name="Roberts A."/>
            <person name="Saif S."/>
            <person name="Shea T."/>
            <person name="Sisk P."/>
            <person name="Sykes S."/>
            <person name="Wortman J."/>
            <person name="Nusbaum C."/>
            <person name="Birren B."/>
        </authorList>
    </citation>
    <scope>NUCLEOTIDE SEQUENCE [LARGE SCALE GENOMIC DNA]</scope>
    <source>
        <strain evidence="9 10">FCH/4</strain>
    </source>
</reference>
<feature type="compositionally biased region" description="Basic and acidic residues" evidence="8">
    <location>
        <begin position="429"/>
        <end position="449"/>
    </location>
</feature>
<protein>
    <recommendedName>
        <fullName evidence="7">Circumsporozoite protein</fullName>
        <shortName evidence="7">CS</shortName>
    </recommendedName>
    <component>
        <recommendedName>
            <fullName evidence="7">Circumsporozoite protein C-terminus</fullName>
        </recommendedName>
    </component>
</protein>
<feature type="region of interest" description="Disordered" evidence="8">
    <location>
        <begin position="413"/>
        <end position="478"/>
    </location>
</feature>
<evidence type="ECO:0000313" key="10">
    <source>
        <dbReference type="Proteomes" id="UP000030656"/>
    </source>
</evidence>
<accession>A0A024VVW8</accession>
<dbReference type="GO" id="GO:0005737">
    <property type="term" value="C:cytoplasm"/>
    <property type="evidence" value="ECO:0007669"/>
    <property type="project" value="UniProtKB-SubCell"/>
</dbReference>
<organism evidence="9 10">
    <name type="scientific">Plasmodium falciparum FCH/4</name>
    <dbReference type="NCBI Taxonomy" id="1036724"/>
    <lineage>
        <taxon>Eukaryota</taxon>
        <taxon>Sar</taxon>
        <taxon>Alveolata</taxon>
        <taxon>Apicomplexa</taxon>
        <taxon>Aconoidasida</taxon>
        <taxon>Haemosporida</taxon>
        <taxon>Plasmodiidae</taxon>
        <taxon>Plasmodium</taxon>
        <taxon>Plasmodium (Laverania)</taxon>
    </lineage>
</organism>
<dbReference type="InterPro" id="IPR003067">
    <property type="entry name" value="Crcmsprzoite"/>
</dbReference>
<keyword evidence="2 7" id="KW-0732">Signal</keyword>
<keyword evidence="4 7" id="KW-0472">Membrane</keyword>